<dbReference type="Pfam" id="PF02272">
    <property type="entry name" value="DHHA1"/>
    <property type="match status" value="1"/>
</dbReference>
<evidence type="ECO:0000313" key="3">
    <source>
        <dbReference type="EMBL" id="SJZ53128.1"/>
    </source>
</evidence>
<evidence type="ECO:0000259" key="1">
    <source>
        <dbReference type="Pfam" id="PF01368"/>
    </source>
</evidence>
<dbReference type="Gene3D" id="3.90.1640.10">
    <property type="entry name" value="inorganic pyrophosphatase (n-terminal core)"/>
    <property type="match status" value="1"/>
</dbReference>
<evidence type="ECO:0000313" key="4">
    <source>
        <dbReference type="Proteomes" id="UP000189941"/>
    </source>
</evidence>
<dbReference type="Gene3D" id="3.10.310.30">
    <property type="match status" value="1"/>
</dbReference>
<feature type="domain" description="DDH" evidence="1">
    <location>
        <begin position="23"/>
        <end position="161"/>
    </location>
</feature>
<dbReference type="SUPFAM" id="SSF64182">
    <property type="entry name" value="DHH phosphoesterases"/>
    <property type="match status" value="1"/>
</dbReference>
<proteinExistence type="predicted"/>
<reference evidence="4" key="1">
    <citation type="submission" date="2017-02" db="EMBL/GenBank/DDBJ databases">
        <authorList>
            <person name="Varghese N."/>
            <person name="Submissions S."/>
        </authorList>
    </citation>
    <scope>NUCLEOTIDE SEQUENCE [LARGE SCALE GENOMIC DNA]</scope>
    <source>
        <strain evidence="4">DSM 15739</strain>
    </source>
</reference>
<dbReference type="STRING" id="1121925.SAMN02746011_01069"/>
<accession>A0A1T4LEY9</accession>
<dbReference type="EMBL" id="FUWO01000007">
    <property type="protein sequence ID" value="SJZ53128.1"/>
    <property type="molecule type" value="Genomic_DNA"/>
</dbReference>
<name>A0A1T4LEY9_9LACT</name>
<feature type="domain" description="DHHA1" evidence="2">
    <location>
        <begin position="235"/>
        <end position="318"/>
    </location>
</feature>
<protein>
    <submittedName>
        <fullName evidence="3">Phosphoesterase RecJ domain-containing protein</fullName>
    </submittedName>
</protein>
<organism evidence="3 4">
    <name type="scientific">Globicatella sulfidifaciens DSM 15739</name>
    <dbReference type="NCBI Taxonomy" id="1121925"/>
    <lineage>
        <taxon>Bacteria</taxon>
        <taxon>Bacillati</taxon>
        <taxon>Bacillota</taxon>
        <taxon>Bacilli</taxon>
        <taxon>Lactobacillales</taxon>
        <taxon>Aerococcaceae</taxon>
        <taxon>Globicatella</taxon>
    </lineage>
</organism>
<dbReference type="InterPro" id="IPR003156">
    <property type="entry name" value="DHHA1_dom"/>
</dbReference>
<gene>
    <name evidence="3" type="ORF">SAMN02746011_01069</name>
</gene>
<sequence>MSLSYLIESEVEAFFQKVKAYDKIIIHRHQRPDPDALGSQLGLKHLITNAFPNKSVLAAGSNSKGLSWLGQMDKVSVEDYQEALVIITDTANTERIDGDHYLNGKDLIKIDHHPIVEEYGSLQIVTTAASSCSEIIVAMSDFLGQRLPLTPQAAQLLYAGIVGDTGRFLYNSTTAATFNYTALLLEQGIDAFAINDQFQVMSPAEVKLQGFGYENLQVNDAGVAFLRINREDLERFGVTEEQTNGLVNLASRIQGVYCWVTFVQQEGEDFFYRCRLRSKGPVINEIAALHAGGGHPMASGANAYSEEELNEIVEQLSQASLLYQQQIKQ</sequence>
<dbReference type="InterPro" id="IPR001667">
    <property type="entry name" value="DDH_dom"/>
</dbReference>
<dbReference type="GO" id="GO:0003676">
    <property type="term" value="F:nucleic acid binding"/>
    <property type="evidence" value="ECO:0007669"/>
    <property type="project" value="InterPro"/>
</dbReference>
<keyword evidence="4" id="KW-1185">Reference proteome</keyword>
<dbReference type="Proteomes" id="UP000189941">
    <property type="component" value="Unassembled WGS sequence"/>
</dbReference>
<dbReference type="InterPro" id="IPR051319">
    <property type="entry name" value="Oligoribo/pAp-PDE_c-di-AMP_PDE"/>
</dbReference>
<dbReference type="Pfam" id="PF01368">
    <property type="entry name" value="DHH"/>
    <property type="match status" value="1"/>
</dbReference>
<evidence type="ECO:0000259" key="2">
    <source>
        <dbReference type="Pfam" id="PF02272"/>
    </source>
</evidence>
<dbReference type="AlphaFoldDB" id="A0A1T4LEY9"/>
<dbReference type="PANTHER" id="PTHR47618">
    <property type="entry name" value="BIFUNCTIONAL OLIGORIBONUCLEASE AND PAP PHOSPHATASE NRNA"/>
    <property type="match status" value="1"/>
</dbReference>
<dbReference type="PANTHER" id="PTHR47618:SF1">
    <property type="entry name" value="BIFUNCTIONAL OLIGORIBONUCLEASE AND PAP PHOSPHATASE NRNA"/>
    <property type="match status" value="1"/>
</dbReference>
<dbReference type="InterPro" id="IPR038763">
    <property type="entry name" value="DHH_sf"/>
</dbReference>